<reference evidence="2" key="1">
    <citation type="journal article" date="2019" name="Int. J. Syst. Evol. Microbiol.">
        <title>The Global Catalogue of Microorganisms (GCM) 10K type strain sequencing project: providing services to taxonomists for standard genome sequencing and annotation.</title>
        <authorList>
            <consortium name="The Broad Institute Genomics Platform"/>
            <consortium name="The Broad Institute Genome Sequencing Center for Infectious Disease"/>
            <person name="Wu L."/>
            <person name="Ma J."/>
        </authorList>
    </citation>
    <scope>NUCLEOTIDE SEQUENCE [LARGE SCALE GENOMIC DNA]</scope>
    <source>
        <strain evidence="2">KCTC 42182</strain>
    </source>
</reference>
<dbReference type="Proteomes" id="UP001595711">
    <property type="component" value="Unassembled WGS sequence"/>
</dbReference>
<dbReference type="Pfam" id="PF07310">
    <property type="entry name" value="PAS_5"/>
    <property type="match status" value="1"/>
</dbReference>
<evidence type="ECO:0000313" key="1">
    <source>
        <dbReference type="EMBL" id="MFC3675249.1"/>
    </source>
</evidence>
<proteinExistence type="predicted"/>
<dbReference type="InterPro" id="IPR009922">
    <property type="entry name" value="DUF1457"/>
</dbReference>
<keyword evidence="2" id="KW-1185">Reference proteome</keyword>
<dbReference type="EMBL" id="JBHRYJ010000001">
    <property type="protein sequence ID" value="MFC3675249.1"/>
    <property type="molecule type" value="Genomic_DNA"/>
</dbReference>
<accession>A0ABV7VCM9</accession>
<comment type="caution">
    <text evidence="1">The sequence shown here is derived from an EMBL/GenBank/DDBJ whole genome shotgun (WGS) entry which is preliminary data.</text>
</comment>
<dbReference type="RefSeq" id="WP_379723456.1">
    <property type="nucleotide sequence ID" value="NZ_JBHRYJ010000001.1"/>
</dbReference>
<organism evidence="1 2">
    <name type="scientific">Ferrovibrio xuzhouensis</name>
    <dbReference type="NCBI Taxonomy" id="1576914"/>
    <lineage>
        <taxon>Bacteria</taxon>
        <taxon>Pseudomonadati</taxon>
        <taxon>Pseudomonadota</taxon>
        <taxon>Alphaproteobacteria</taxon>
        <taxon>Rhodospirillales</taxon>
        <taxon>Rhodospirillaceae</taxon>
        <taxon>Ferrovibrio</taxon>
    </lineage>
</organism>
<gene>
    <name evidence="1" type="ORF">ACFOOQ_06830</name>
</gene>
<protein>
    <submittedName>
        <fullName evidence="1">PAS domain-containing protein</fullName>
    </submittedName>
</protein>
<name>A0ABV7VCM9_9PROT</name>
<evidence type="ECO:0000313" key="2">
    <source>
        <dbReference type="Proteomes" id="UP001595711"/>
    </source>
</evidence>
<sequence>MSEQTPQTVTDARLSHALSCWQHWRCNHDWPTRADIDSDELRLLLPNLYVVEAVDGGRRFRYVLAGATIRNTLHFELSGRYFDELFQGDILERNMAAYHAVIGGRGEYAIQRWEQRGRPVIRFRRLLLPLASDRQCIDGVLGFALYDLLPDHDGKPIDHIHDPVTIVPEQEAILDLNPPA</sequence>